<dbReference type="HOGENOM" id="CLU_1466658_0_0_10"/>
<feature type="domain" description="4Fe-4S ferredoxin-type" evidence="1">
    <location>
        <begin position="43"/>
        <end position="62"/>
    </location>
</feature>
<dbReference type="PROSITE" id="PS51379">
    <property type="entry name" value="4FE4S_FER_2"/>
    <property type="match status" value="3"/>
</dbReference>
<dbReference type="OrthoDB" id="9813995at2"/>
<dbReference type="KEGG" id="rbc:BN938_0785"/>
<evidence type="ECO:0000259" key="1">
    <source>
        <dbReference type="PROSITE" id="PS51379"/>
    </source>
</evidence>
<dbReference type="InterPro" id="IPR017896">
    <property type="entry name" value="4Fe4S_Fe-S-bd"/>
</dbReference>
<dbReference type="Gene3D" id="3.30.70.20">
    <property type="match status" value="1"/>
</dbReference>
<dbReference type="STRING" id="1433126.BN938_0785"/>
<protein>
    <recommendedName>
        <fullName evidence="1">4Fe-4S ferredoxin-type domain-containing protein</fullName>
    </recommendedName>
</protein>
<dbReference type="EMBL" id="HG934468">
    <property type="protein sequence ID" value="CDN30889.1"/>
    <property type="molecule type" value="Genomic_DNA"/>
</dbReference>
<dbReference type="SUPFAM" id="SSF54862">
    <property type="entry name" value="4Fe-4S ferredoxins"/>
    <property type="match status" value="1"/>
</dbReference>
<feature type="domain" description="4Fe-4S ferredoxin-type" evidence="1">
    <location>
        <begin position="146"/>
        <end position="177"/>
    </location>
</feature>
<dbReference type="Proteomes" id="UP000027616">
    <property type="component" value="Chromosome I"/>
</dbReference>
<feature type="domain" description="4Fe-4S ferredoxin-type" evidence="1">
    <location>
        <begin position="119"/>
        <end position="138"/>
    </location>
</feature>
<sequence length="184" mass="20304">MSKKIDRAQFFKRCGSVVAAGSLVAVTGMVARRWLMGSGEGELVWQIDPTKCTYCGRCETSCVLRTSAVKCFHANKVCGYCDLCGGYYRQNVKTLNTAAENLMCPTGAIARRFVEEPYFEYTINEELCNGCGKCCKGCNSFGNGSLYLQVNQELCKKCNDCEIARVCPSDAITRVPQSKAYLLK</sequence>
<keyword evidence="3" id="KW-1185">Reference proteome</keyword>
<evidence type="ECO:0000313" key="3">
    <source>
        <dbReference type="Proteomes" id="UP000027616"/>
    </source>
</evidence>
<organism evidence="2 3">
    <name type="scientific">Mucinivorans hirudinis</name>
    <dbReference type="NCBI Taxonomy" id="1433126"/>
    <lineage>
        <taxon>Bacteria</taxon>
        <taxon>Pseudomonadati</taxon>
        <taxon>Bacteroidota</taxon>
        <taxon>Bacteroidia</taxon>
        <taxon>Bacteroidales</taxon>
        <taxon>Rikenellaceae</taxon>
        <taxon>Mucinivorans</taxon>
    </lineage>
</organism>
<dbReference type="eggNOG" id="ENOG5033WFQ">
    <property type="taxonomic scope" value="Bacteria"/>
</dbReference>
<dbReference type="AlphaFoldDB" id="A0A060RBZ6"/>
<gene>
    <name evidence="2" type="ORF">BN938_0785</name>
</gene>
<dbReference type="Pfam" id="PF00037">
    <property type="entry name" value="Fer4"/>
    <property type="match status" value="1"/>
</dbReference>
<evidence type="ECO:0000313" key="2">
    <source>
        <dbReference type="EMBL" id="CDN30889.1"/>
    </source>
</evidence>
<reference evidence="2 3" key="1">
    <citation type="journal article" date="2015" name="Genome Announc.">
        <title>Complete Genome Sequence of the Novel Leech Symbiont Mucinivorans hirudinis M3T.</title>
        <authorList>
            <person name="Nelson M.C."/>
            <person name="Bomar L."/>
            <person name="Graf J."/>
        </authorList>
    </citation>
    <scope>NUCLEOTIDE SEQUENCE [LARGE SCALE GENOMIC DNA]</scope>
    <source>
        <strain evidence="3">M3</strain>
    </source>
</reference>
<accession>A0A060RBZ6</accession>
<proteinExistence type="predicted"/>
<name>A0A060RBZ6_9BACT</name>